<proteinExistence type="predicted"/>
<dbReference type="OrthoDB" id="10013424at2"/>
<dbReference type="EMBL" id="WMIE01000009">
    <property type="protein sequence ID" value="MTH78986.1"/>
    <property type="molecule type" value="Genomic_DNA"/>
</dbReference>
<protein>
    <submittedName>
        <fullName evidence="3">Uncharacterized protein</fullName>
    </submittedName>
</protein>
<reference evidence="3 4" key="1">
    <citation type="submission" date="2019-11" db="EMBL/GenBank/DDBJ databases">
        <authorList>
            <person name="Dong K."/>
        </authorList>
    </citation>
    <scope>NUCLEOTIDE SEQUENCE [LARGE SCALE GENOMIC DNA]</scope>
    <source>
        <strain evidence="3 4">NBRC 111993</strain>
    </source>
</reference>
<evidence type="ECO:0000256" key="2">
    <source>
        <dbReference type="SAM" id="Phobius"/>
    </source>
</evidence>
<evidence type="ECO:0000313" key="3">
    <source>
        <dbReference type="EMBL" id="MTH78986.1"/>
    </source>
</evidence>
<dbReference type="Proteomes" id="UP000478183">
    <property type="component" value="Unassembled WGS sequence"/>
</dbReference>
<evidence type="ECO:0000256" key="1">
    <source>
        <dbReference type="SAM" id="MobiDB-lite"/>
    </source>
</evidence>
<organism evidence="3 4">
    <name type="scientific">Paracoccus aestuariivivens</name>
    <dbReference type="NCBI Taxonomy" id="1820333"/>
    <lineage>
        <taxon>Bacteria</taxon>
        <taxon>Pseudomonadati</taxon>
        <taxon>Pseudomonadota</taxon>
        <taxon>Alphaproteobacteria</taxon>
        <taxon>Rhodobacterales</taxon>
        <taxon>Paracoccaceae</taxon>
        <taxon>Paracoccus</taxon>
    </lineage>
</organism>
<accession>A0A6L6JBZ0</accession>
<keyword evidence="4" id="KW-1185">Reference proteome</keyword>
<keyword evidence="2" id="KW-1133">Transmembrane helix</keyword>
<feature type="transmembrane region" description="Helical" evidence="2">
    <location>
        <begin position="17"/>
        <end position="34"/>
    </location>
</feature>
<keyword evidence="2" id="KW-0472">Membrane</keyword>
<comment type="caution">
    <text evidence="3">The sequence shown here is derived from an EMBL/GenBank/DDBJ whole genome shotgun (WGS) entry which is preliminary data.</text>
</comment>
<evidence type="ECO:0000313" key="4">
    <source>
        <dbReference type="Proteomes" id="UP000478183"/>
    </source>
</evidence>
<dbReference type="AlphaFoldDB" id="A0A6L6JBZ0"/>
<name>A0A6L6JBZ0_9RHOB</name>
<feature type="region of interest" description="Disordered" evidence="1">
    <location>
        <begin position="75"/>
        <end position="121"/>
    </location>
</feature>
<dbReference type="RefSeq" id="WP_155096338.1">
    <property type="nucleotide sequence ID" value="NZ_WMIE01000009.1"/>
</dbReference>
<sequence>MIQQSPDPEQHFHASPLRAWLVAFAVLLLAILPGPSAPDRADLHPNYLVSGQVELIGHQGRELLSRNEGVQFRPLTPAATLPVTDTPTRPQAAKRHRQADPIWRATSRTALTPKARAPPLA</sequence>
<gene>
    <name evidence="3" type="ORF">GL286_14745</name>
</gene>
<keyword evidence="2" id="KW-0812">Transmembrane</keyword>